<dbReference type="GeneID" id="64117774"/>
<reference evidence="3 5" key="1">
    <citation type="journal article" date="2016" name="Front. Microbiol.">
        <title>Comprehensive Phylogenetic Analysis of Bovine Non-aureus Staphylococci Species Based on Whole-Genome Sequencing.</title>
        <authorList>
            <person name="Naushad S."/>
            <person name="Barkema H.W."/>
            <person name="Luby C."/>
            <person name="Condas L.A."/>
            <person name="Nobrega D.B."/>
            <person name="Carson D.A."/>
            <person name="De Buck J."/>
        </authorList>
    </citation>
    <scope>NUCLEOTIDE SEQUENCE [LARGE SCALE GENOMIC DNA]</scope>
    <source>
        <strain evidence="3 5">SNUC 2204</strain>
    </source>
</reference>
<dbReference type="PANTHER" id="PTHR34477:SF1">
    <property type="entry name" value="UPF0213 PROTEIN YHBQ"/>
    <property type="match status" value="1"/>
</dbReference>
<dbReference type="EMBL" id="CP069486">
    <property type="protein sequence ID" value="QRO85884.1"/>
    <property type="molecule type" value="Genomic_DNA"/>
</dbReference>
<dbReference type="InterPro" id="IPR035901">
    <property type="entry name" value="GIY-YIG_endonuc_sf"/>
</dbReference>
<evidence type="ECO:0000256" key="1">
    <source>
        <dbReference type="ARBA" id="ARBA00007435"/>
    </source>
</evidence>
<protein>
    <submittedName>
        <fullName evidence="3">GIY-YIG nuclease family protein</fullName>
    </submittedName>
</protein>
<sequence length="82" mass="9788">MDKHYTYILECKDHTLYTGYTTDLERRLKVHNDGKGAKYTKIRRPVKLVYHETFDNKSEALKREYALKQLSRKQKLALIKEG</sequence>
<keyword evidence="6" id="KW-1185">Reference proteome</keyword>
<name>A0A2T4PRM0_9STAP</name>
<dbReference type="STRING" id="1167632.GCA_000286335_00632"/>
<evidence type="ECO:0000313" key="3">
    <source>
        <dbReference type="EMBL" id="PTI28767.1"/>
    </source>
</evidence>
<dbReference type="RefSeq" id="WP_016911342.1">
    <property type="nucleotide sequence ID" value="NZ_BMDF01000015.1"/>
</dbReference>
<dbReference type="Gene3D" id="3.40.1440.10">
    <property type="entry name" value="GIY-YIG endonuclease"/>
    <property type="match status" value="1"/>
</dbReference>
<dbReference type="Proteomes" id="UP000241209">
    <property type="component" value="Unassembled WGS sequence"/>
</dbReference>
<gene>
    <name evidence="3" type="ORF">BU072_10460</name>
    <name evidence="4" type="ORF">I6J37_04150</name>
</gene>
<feature type="domain" description="GIY-YIG" evidence="2">
    <location>
        <begin position="2"/>
        <end position="77"/>
    </location>
</feature>
<evidence type="ECO:0000313" key="4">
    <source>
        <dbReference type="EMBL" id="QRO85884.1"/>
    </source>
</evidence>
<evidence type="ECO:0000313" key="5">
    <source>
        <dbReference type="Proteomes" id="UP000241209"/>
    </source>
</evidence>
<accession>A0A2T4PRM0</accession>
<reference evidence="4 6" key="3">
    <citation type="submission" date="2021-02" db="EMBL/GenBank/DDBJ databases">
        <title>FDA dAtabase for Regulatory Grade micrObial Sequences (FDA-ARGOS): Supporting development and validation of Infectious Disease Dx tests.</title>
        <authorList>
            <person name="Sproer C."/>
            <person name="Gronow S."/>
            <person name="Severitt S."/>
            <person name="Schroder I."/>
            <person name="Tallon L."/>
            <person name="Sadzewicz L."/>
            <person name="Zhao X."/>
            <person name="Boylan J."/>
            <person name="Ott S."/>
            <person name="Bowen H."/>
            <person name="Vavikolanu K."/>
            <person name="Mehta A."/>
            <person name="Aluvathingal J."/>
            <person name="Nadendla S."/>
            <person name="Lowell S."/>
            <person name="Myers T."/>
            <person name="Yan Y."/>
            <person name="Sichtig H."/>
        </authorList>
    </citation>
    <scope>NUCLEOTIDE SEQUENCE [LARGE SCALE GENOMIC DNA]</scope>
    <source>
        <strain evidence="4 6">FDAARGOS_1207</strain>
    </source>
</reference>
<dbReference type="PROSITE" id="PS50164">
    <property type="entry name" value="GIY_YIG"/>
    <property type="match status" value="1"/>
</dbReference>
<dbReference type="PANTHER" id="PTHR34477">
    <property type="entry name" value="UPF0213 PROTEIN YHBQ"/>
    <property type="match status" value="1"/>
</dbReference>
<dbReference type="EMBL" id="PZFK01000023">
    <property type="protein sequence ID" value="PTI28767.1"/>
    <property type="molecule type" value="Genomic_DNA"/>
</dbReference>
<dbReference type="SUPFAM" id="SSF82771">
    <property type="entry name" value="GIY-YIG endonuclease"/>
    <property type="match status" value="1"/>
</dbReference>
<evidence type="ECO:0000313" key="6">
    <source>
        <dbReference type="Proteomes" id="UP000627155"/>
    </source>
</evidence>
<dbReference type="Pfam" id="PF01541">
    <property type="entry name" value="GIY-YIG"/>
    <property type="match status" value="1"/>
</dbReference>
<reference evidence="3" key="2">
    <citation type="submission" date="2018-03" db="EMBL/GenBank/DDBJ databases">
        <authorList>
            <person name="Keele B.F."/>
        </authorList>
    </citation>
    <scope>NUCLEOTIDE SEQUENCE</scope>
    <source>
        <strain evidence="3">SNUC 2204</strain>
    </source>
</reference>
<dbReference type="OrthoDB" id="9807770at2"/>
<organism evidence="3 5">
    <name type="scientific">Mammaliicoccus vitulinus</name>
    <dbReference type="NCBI Taxonomy" id="71237"/>
    <lineage>
        <taxon>Bacteria</taxon>
        <taxon>Bacillati</taxon>
        <taxon>Bacillota</taxon>
        <taxon>Bacilli</taxon>
        <taxon>Bacillales</taxon>
        <taxon>Staphylococcaceae</taxon>
        <taxon>Mammaliicoccus</taxon>
    </lineage>
</organism>
<dbReference type="Proteomes" id="UP000627155">
    <property type="component" value="Chromosome"/>
</dbReference>
<dbReference type="InterPro" id="IPR000305">
    <property type="entry name" value="GIY-YIG_endonuc"/>
</dbReference>
<dbReference type="AlphaFoldDB" id="A0A2T4PRM0"/>
<dbReference type="CDD" id="cd10456">
    <property type="entry name" value="GIY-YIG_UPF0213"/>
    <property type="match status" value="1"/>
</dbReference>
<proteinExistence type="inferred from homology"/>
<dbReference type="InterPro" id="IPR050190">
    <property type="entry name" value="UPF0213_domain"/>
</dbReference>
<evidence type="ECO:0000259" key="2">
    <source>
        <dbReference type="PROSITE" id="PS50164"/>
    </source>
</evidence>
<comment type="similarity">
    <text evidence="1">Belongs to the UPF0213 family.</text>
</comment>
<dbReference type="SMART" id="SM00465">
    <property type="entry name" value="GIYc"/>
    <property type="match status" value="1"/>
</dbReference>